<evidence type="ECO:0008006" key="4">
    <source>
        <dbReference type="Google" id="ProtNLM"/>
    </source>
</evidence>
<dbReference type="InterPro" id="IPR019283">
    <property type="entry name" value="DUF2330"/>
</dbReference>
<evidence type="ECO:0000313" key="2">
    <source>
        <dbReference type="EMBL" id="OGK52563.1"/>
    </source>
</evidence>
<reference evidence="2 3" key="1">
    <citation type="journal article" date="2016" name="Nat. Commun.">
        <title>Thousands of microbial genomes shed light on interconnected biogeochemical processes in an aquifer system.</title>
        <authorList>
            <person name="Anantharaman K."/>
            <person name="Brown C.T."/>
            <person name="Hug L.A."/>
            <person name="Sharon I."/>
            <person name="Castelle C.J."/>
            <person name="Probst A.J."/>
            <person name="Thomas B.C."/>
            <person name="Singh A."/>
            <person name="Wilkins M.J."/>
            <person name="Karaoz U."/>
            <person name="Brodie E.L."/>
            <person name="Williams K.H."/>
            <person name="Hubbard S.S."/>
            <person name="Banfield J.F."/>
        </authorList>
    </citation>
    <scope>NUCLEOTIDE SEQUENCE [LARGE SCALE GENOMIC DNA]</scope>
</reference>
<gene>
    <name evidence="2" type="ORF">A2966_02325</name>
</gene>
<dbReference type="STRING" id="1802067.A2966_02325"/>
<keyword evidence="1" id="KW-1133">Transmembrane helix</keyword>
<comment type="caution">
    <text evidence="2">The sequence shown here is derived from an EMBL/GenBank/DDBJ whole genome shotgun (WGS) entry which is preliminary data.</text>
</comment>
<dbReference type="Pfam" id="PF10092">
    <property type="entry name" value="DUF2330"/>
    <property type="match status" value="1"/>
</dbReference>
<accession>A0A1F7JAB2</accession>
<name>A0A1F7JAB2_9BACT</name>
<evidence type="ECO:0000313" key="3">
    <source>
        <dbReference type="Proteomes" id="UP000176480"/>
    </source>
</evidence>
<dbReference type="Proteomes" id="UP000176480">
    <property type="component" value="Unassembled WGS sequence"/>
</dbReference>
<keyword evidence="1" id="KW-0812">Transmembrane</keyword>
<keyword evidence="1" id="KW-0472">Membrane</keyword>
<sequence length="367" mass="42140">MIRKLFLTAAVFLIPLFVLADGGIFPPPDYYMYETDQRAMIFYENKTETLVLSATFRGDAKDFGWIIPTPSRPDVSKSSDELFISLDELTRTQQTYPMPLDIDDAYRTGQNTEDVYIVETKKVEYYDIAVLTAGDSKALADWLSKNNYQFPTTSSYVLDSYIDNDWYFTAVKINTELINQSVGRQLREGHMIPLELKFSSDKIVYPLKISSVMQDFKSYDYLPLKQGSGASVEMMPSFQPRISPYYPQKAGVLIYVFTPDNKQTIPGFSAQYAGWVEKKTIEELAFDDKGEPWFKPSQEKYFLTKLTRWMSYAEMTNDLYLRNASDNDLVNAESLDKPNKILFWLVMGVSLALLLGIGIVFIYLSRK</sequence>
<dbReference type="AlphaFoldDB" id="A0A1F7JAB2"/>
<dbReference type="EMBL" id="MGAR01000006">
    <property type="protein sequence ID" value="OGK52563.1"/>
    <property type="molecule type" value="Genomic_DNA"/>
</dbReference>
<proteinExistence type="predicted"/>
<protein>
    <recommendedName>
        <fullName evidence="4">DUF2330 domain-containing protein</fullName>
    </recommendedName>
</protein>
<feature type="transmembrane region" description="Helical" evidence="1">
    <location>
        <begin position="341"/>
        <end position="364"/>
    </location>
</feature>
<evidence type="ECO:0000256" key="1">
    <source>
        <dbReference type="SAM" id="Phobius"/>
    </source>
</evidence>
<organism evidence="2 3">
    <name type="scientific">Candidatus Roizmanbacteria bacterium RIFCSPLOWO2_01_FULL_41_22</name>
    <dbReference type="NCBI Taxonomy" id="1802067"/>
    <lineage>
        <taxon>Bacteria</taxon>
        <taxon>Candidatus Roizmaniibacteriota</taxon>
    </lineage>
</organism>